<sequence length="487" mass="55421">MLRIREVVTEKKPANRLGKTFIFFVPKQAEKTGDEISAKEFTVMWNRQPFYSTKRVSKHFANIILLIRKATTSYVEARQLHVRYPVLFLLPGGLRCNFTWRKIWTEQSPCRYASNTANGILCECPYKCSVCNRSQCRTRKPSRRRSQTRRLDRRNSDRQRTLLEMLQESFNSLVNLIVRCRQQVTVTAVFSTLLLASSWTVGTYPRRYRANTHRHEGNKRSDRETVLVRDYHPGLLRSSSKESSLVGLEHVDKIALIVEDQSKAQALLNRLTTIIPSFDMHLAPSKCKVMLQNSLVGLEHVDKIALIVEDQSKAQALLNRLTTIIPSFDMHLAPSKCKVMLQNTNLLVVRQLSVSVNTDVAIFDDDNDDDEPVFPSGVAVNNDDENDGGEDDGTEMVDKSIALKNVAENMQKERRMVSNTIRLSKLAGHLASVPFPLNYANKRYASCSHVRLNVTNEDNFIVLGCDSVHLPHRVIVNRFSSQICTSA</sequence>
<evidence type="ECO:0000313" key="2">
    <source>
        <dbReference type="Proteomes" id="UP000008909"/>
    </source>
</evidence>
<dbReference type="AlphaFoldDB" id="G7YTG4"/>
<organism evidence="1 2">
    <name type="scientific">Clonorchis sinensis</name>
    <name type="common">Chinese liver fluke</name>
    <dbReference type="NCBI Taxonomy" id="79923"/>
    <lineage>
        <taxon>Eukaryota</taxon>
        <taxon>Metazoa</taxon>
        <taxon>Spiralia</taxon>
        <taxon>Lophotrochozoa</taxon>
        <taxon>Platyhelminthes</taxon>
        <taxon>Trematoda</taxon>
        <taxon>Digenea</taxon>
        <taxon>Opisthorchiida</taxon>
        <taxon>Opisthorchiata</taxon>
        <taxon>Opisthorchiidae</taxon>
        <taxon>Clonorchis</taxon>
    </lineage>
</organism>
<dbReference type="EMBL" id="DF144195">
    <property type="protein sequence ID" value="GAA56244.1"/>
    <property type="molecule type" value="Genomic_DNA"/>
</dbReference>
<dbReference type="Proteomes" id="UP000008909">
    <property type="component" value="Unassembled WGS sequence"/>
</dbReference>
<reference evidence="1" key="1">
    <citation type="journal article" date="2011" name="Genome Biol.">
        <title>The draft genome of the carcinogenic human liver fluke Clonorchis sinensis.</title>
        <authorList>
            <person name="Wang X."/>
            <person name="Chen W."/>
            <person name="Huang Y."/>
            <person name="Sun J."/>
            <person name="Men J."/>
            <person name="Liu H."/>
            <person name="Luo F."/>
            <person name="Guo L."/>
            <person name="Lv X."/>
            <person name="Deng C."/>
            <person name="Zhou C."/>
            <person name="Fan Y."/>
            <person name="Li X."/>
            <person name="Huang L."/>
            <person name="Hu Y."/>
            <person name="Liang C."/>
            <person name="Hu X."/>
            <person name="Xu J."/>
            <person name="Yu X."/>
        </authorList>
    </citation>
    <scope>NUCLEOTIDE SEQUENCE [LARGE SCALE GENOMIC DNA]</scope>
    <source>
        <strain evidence="1">Henan</strain>
    </source>
</reference>
<proteinExistence type="predicted"/>
<evidence type="ECO:0000313" key="1">
    <source>
        <dbReference type="EMBL" id="GAA56244.1"/>
    </source>
</evidence>
<gene>
    <name evidence="1" type="ORF">CLF_110361</name>
</gene>
<accession>G7YTG4</accession>
<reference key="2">
    <citation type="submission" date="2011-10" db="EMBL/GenBank/DDBJ databases">
        <title>The genome and transcriptome sequence of Clonorchis sinensis provide insights into the carcinogenic liver fluke.</title>
        <authorList>
            <person name="Wang X."/>
            <person name="Huang Y."/>
            <person name="Chen W."/>
            <person name="Liu H."/>
            <person name="Guo L."/>
            <person name="Chen Y."/>
            <person name="Luo F."/>
            <person name="Zhou W."/>
            <person name="Sun J."/>
            <person name="Mao Q."/>
            <person name="Liang P."/>
            <person name="Zhou C."/>
            <person name="Tian Y."/>
            <person name="Men J."/>
            <person name="Lv X."/>
            <person name="Huang L."/>
            <person name="Zhou J."/>
            <person name="Hu Y."/>
            <person name="Li R."/>
            <person name="Zhang F."/>
            <person name="Lei H."/>
            <person name="Li X."/>
            <person name="Hu X."/>
            <person name="Liang C."/>
            <person name="Xu J."/>
            <person name="Wu Z."/>
            <person name="Yu X."/>
        </authorList>
    </citation>
    <scope>NUCLEOTIDE SEQUENCE</scope>
    <source>
        <strain>Henan</strain>
    </source>
</reference>
<protein>
    <submittedName>
        <fullName evidence="1">Uncharacterized protein</fullName>
    </submittedName>
</protein>
<keyword evidence="2" id="KW-1185">Reference proteome</keyword>
<name>G7YTG4_CLOSI</name>